<keyword evidence="5" id="KW-0418">Kinase</keyword>
<dbReference type="InterPro" id="IPR036890">
    <property type="entry name" value="HATPase_C_sf"/>
</dbReference>
<proteinExistence type="predicted"/>
<feature type="domain" description="Histidine kinase" evidence="6">
    <location>
        <begin position="411"/>
        <end position="635"/>
    </location>
</feature>
<evidence type="ECO:0000256" key="2">
    <source>
        <dbReference type="ARBA" id="ARBA00012438"/>
    </source>
</evidence>
<dbReference type="EC" id="2.7.13.3" evidence="2"/>
<dbReference type="GO" id="GO:0005524">
    <property type="term" value="F:ATP binding"/>
    <property type="evidence" value="ECO:0007669"/>
    <property type="project" value="UniProtKB-KW"/>
</dbReference>
<dbReference type="Proteomes" id="UP001597469">
    <property type="component" value="Unassembled WGS sequence"/>
</dbReference>
<evidence type="ECO:0000313" key="7">
    <source>
        <dbReference type="EMBL" id="MFD2570247.1"/>
    </source>
</evidence>
<evidence type="ECO:0000313" key="8">
    <source>
        <dbReference type="Proteomes" id="UP001597469"/>
    </source>
</evidence>
<comment type="catalytic activity">
    <reaction evidence="1">
        <text>ATP + protein L-histidine = ADP + protein N-phospho-L-histidine.</text>
        <dbReference type="EC" id="2.7.13.3"/>
    </reaction>
</comment>
<sequence length="635" mass="71855">MITNLPTQPPELLLESILQNSLTGVLLCQAVRDESRQIIDFQVLWCNDQAVAMARMPREQILTETMLTSDPEGWDSGIFDKYRQVAETGVPMQIEHHYVAGNIWMAQSLTRFEDGVLASWSDITSLKEAERSQQQETELLQAILDNTQTGIVVMQSVRNESGRVVDFQFTHVNVDAERMTLRSKEDLVDQLYTTVWPAAQTNGVLDWHIKVAETGAPAKIDSVYLSVDGYEGWFNIRIRPFRDGVIATFVNVTALKRAELANQQQTELLRSVLDSSSNAIIAFSAIRDTVTGKIVDFRYEAQNEANRRNPTRTDEEVIGHTMLEYFPHVIATGLFDRYVQVIETGESTRFEQEYNYDELSGWYELSVVKWGDGIVLTLVDITASKGYQRQIEQSNRELMHVNDNLRQFAYVASHDLQEPLRKIVAFGDMLQEQFAPQLGELGQDIISRMQLATGRMSALIKDVLAYSRITTHREPFRFVALNDILADICHQVQSEYAEMKVSLNVSELPTIRGDHSQLHQLFGNLLMNAIKFRPTNRQPVVHVSCQTVPGAAGPPGLNPNLEYHEICVADNGIGFDEKHAERIFQVFQRLHNRQRYDGTGVGLAICKRVVENHHGLITASGKLDEGATFRVYLPV</sequence>
<reference evidence="8" key="1">
    <citation type="journal article" date="2019" name="Int. J. Syst. Evol. Microbiol.">
        <title>The Global Catalogue of Microorganisms (GCM) 10K type strain sequencing project: providing services to taxonomists for standard genome sequencing and annotation.</title>
        <authorList>
            <consortium name="The Broad Institute Genomics Platform"/>
            <consortium name="The Broad Institute Genome Sequencing Center for Infectious Disease"/>
            <person name="Wu L."/>
            <person name="Ma J."/>
        </authorList>
    </citation>
    <scope>NUCLEOTIDE SEQUENCE [LARGE SCALE GENOMIC DNA]</scope>
    <source>
        <strain evidence="8">KCTC 42805</strain>
    </source>
</reference>
<dbReference type="Pfam" id="PF02518">
    <property type="entry name" value="HATPase_c"/>
    <property type="match status" value="1"/>
</dbReference>
<evidence type="ECO:0000256" key="5">
    <source>
        <dbReference type="ARBA" id="ARBA00022777"/>
    </source>
</evidence>
<dbReference type="PANTHER" id="PTHR43304:SF1">
    <property type="entry name" value="PAC DOMAIN-CONTAINING PROTEIN"/>
    <property type="match status" value="1"/>
</dbReference>
<comment type="caution">
    <text evidence="7">The sequence shown here is derived from an EMBL/GenBank/DDBJ whole genome shotgun (WGS) entry which is preliminary data.</text>
</comment>
<gene>
    <name evidence="7" type="ORF">ACFSUS_06345</name>
</gene>
<dbReference type="Gene3D" id="3.30.450.20">
    <property type="entry name" value="PAS domain"/>
    <property type="match status" value="3"/>
</dbReference>
<dbReference type="SUPFAM" id="SSF55785">
    <property type="entry name" value="PYP-like sensor domain (PAS domain)"/>
    <property type="match status" value="3"/>
</dbReference>
<dbReference type="SUPFAM" id="SSF55874">
    <property type="entry name" value="ATPase domain of HSP90 chaperone/DNA topoisomerase II/histidine kinase"/>
    <property type="match status" value="1"/>
</dbReference>
<keyword evidence="8" id="KW-1185">Reference proteome</keyword>
<dbReference type="InterPro" id="IPR004358">
    <property type="entry name" value="Sig_transdc_His_kin-like_C"/>
</dbReference>
<dbReference type="PANTHER" id="PTHR43304">
    <property type="entry name" value="PHYTOCHROME-LIKE PROTEIN CPH1"/>
    <property type="match status" value="1"/>
</dbReference>
<dbReference type="PROSITE" id="PS50109">
    <property type="entry name" value="HIS_KIN"/>
    <property type="match status" value="1"/>
</dbReference>
<dbReference type="Gene3D" id="3.30.565.10">
    <property type="entry name" value="Histidine kinase-like ATPase, C-terminal domain"/>
    <property type="match status" value="1"/>
</dbReference>
<dbReference type="InterPro" id="IPR003661">
    <property type="entry name" value="HisK_dim/P_dom"/>
</dbReference>
<evidence type="ECO:0000256" key="1">
    <source>
        <dbReference type="ARBA" id="ARBA00000085"/>
    </source>
</evidence>
<keyword evidence="4" id="KW-0808">Transferase</keyword>
<name>A0ABW5M3J1_9BACT</name>
<evidence type="ECO:0000256" key="4">
    <source>
        <dbReference type="ARBA" id="ARBA00022679"/>
    </source>
</evidence>
<dbReference type="SMART" id="SM00387">
    <property type="entry name" value="HATPase_c"/>
    <property type="match status" value="1"/>
</dbReference>
<evidence type="ECO:0000259" key="6">
    <source>
        <dbReference type="PROSITE" id="PS50109"/>
    </source>
</evidence>
<evidence type="ECO:0000256" key="3">
    <source>
        <dbReference type="ARBA" id="ARBA00022553"/>
    </source>
</evidence>
<keyword evidence="3" id="KW-0597">Phosphoprotein</keyword>
<dbReference type="SUPFAM" id="SSF47384">
    <property type="entry name" value="Homodimeric domain of signal transducing histidine kinase"/>
    <property type="match status" value="1"/>
</dbReference>
<dbReference type="InterPro" id="IPR005467">
    <property type="entry name" value="His_kinase_dom"/>
</dbReference>
<dbReference type="InterPro" id="IPR052162">
    <property type="entry name" value="Sensor_kinase/Photoreceptor"/>
</dbReference>
<dbReference type="InterPro" id="IPR000014">
    <property type="entry name" value="PAS"/>
</dbReference>
<dbReference type="InterPro" id="IPR036097">
    <property type="entry name" value="HisK_dim/P_sf"/>
</dbReference>
<keyword evidence="7" id="KW-0547">Nucleotide-binding</keyword>
<accession>A0ABW5M3J1</accession>
<organism evidence="7 8">
    <name type="scientific">Spirosoma soli</name>
    <dbReference type="NCBI Taxonomy" id="1770529"/>
    <lineage>
        <taxon>Bacteria</taxon>
        <taxon>Pseudomonadati</taxon>
        <taxon>Bacteroidota</taxon>
        <taxon>Cytophagia</taxon>
        <taxon>Cytophagales</taxon>
        <taxon>Cytophagaceae</taxon>
        <taxon>Spirosoma</taxon>
    </lineage>
</organism>
<keyword evidence="7" id="KW-0067">ATP-binding</keyword>
<protein>
    <recommendedName>
        <fullName evidence="2">histidine kinase</fullName>
        <ecNumber evidence="2">2.7.13.3</ecNumber>
    </recommendedName>
</protein>
<dbReference type="InterPro" id="IPR013656">
    <property type="entry name" value="PAS_4"/>
</dbReference>
<dbReference type="Gene3D" id="1.10.287.130">
    <property type="match status" value="1"/>
</dbReference>
<dbReference type="CDD" id="cd00130">
    <property type="entry name" value="PAS"/>
    <property type="match status" value="1"/>
</dbReference>
<dbReference type="SMART" id="SM00388">
    <property type="entry name" value="HisKA"/>
    <property type="match status" value="1"/>
</dbReference>
<dbReference type="InterPro" id="IPR035965">
    <property type="entry name" value="PAS-like_dom_sf"/>
</dbReference>
<dbReference type="InterPro" id="IPR003594">
    <property type="entry name" value="HATPase_dom"/>
</dbReference>
<dbReference type="PRINTS" id="PR00344">
    <property type="entry name" value="BCTRLSENSOR"/>
</dbReference>
<dbReference type="Pfam" id="PF00512">
    <property type="entry name" value="HisKA"/>
    <property type="match status" value="1"/>
</dbReference>
<dbReference type="RefSeq" id="WP_381520694.1">
    <property type="nucleotide sequence ID" value="NZ_JBHULN010000003.1"/>
</dbReference>
<dbReference type="CDD" id="cd00082">
    <property type="entry name" value="HisKA"/>
    <property type="match status" value="1"/>
</dbReference>
<dbReference type="Pfam" id="PF08448">
    <property type="entry name" value="PAS_4"/>
    <property type="match status" value="1"/>
</dbReference>
<dbReference type="EMBL" id="JBHULN010000003">
    <property type="protein sequence ID" value="MFD2570247.1"/>
    <property type="molecule type" value="Genomic_DNA"/>
</dbReference>